<evidence type="ECO:0000256" key="3">
    <source>
        <dbReference type="ARBA" id="ARBA00023163"/>
    </source>
</evidence>
<dbReference type="PANTHER" id="PTHR43537:SF5">
    <property type="entry name" value="UXU OPERON TRANSCRIPTIONAL REGULATOR"/>
    <property type="match status" value="1"/>
</dbReference>
<gene>
    <name evidence="6" type="ORF">CQY20_17860</name>
    <name evidence="5" type="ORF">MAGR_21390</name>
</gene>
<sequence length="213" mass="23288">MRVAEQIRELILKGDFVPNQRLVEADLAEQFGVSRAAVRNALGELAVEGLIEREQNRGARVRVISFDEAIEIAEVRRALEGLCAGKAAAVVNDDEIAELKAIGQAMEQMVATGDLGGYSAKNRELHTRIHQISGQRTALSLIERLRGQSVRQQFALAMKPGRPSVSLSEHLAIIDAIARRDQEAAERAMIAHLDSVIRAMHEVHAAKTRSATA</sequence>
<dbReference type="Pfam" id="PF00392">
    <property type="entry name" value="GntR"/>
    <property type="match status" value="1"/>
</dbReference>
<dbReference type="CDD" id="cd07377">
    <property type="entry name" value="WHTH_GntR"/>
    <property type="match status" value="1"/>
</dbReference>
<reference evidence="6 7" key="1">
    <citation type="submission" date="2017-10" db="EMBL/GenBank/DDBJ databases">
        <title>The new phylogeny of genus Mycobacterium.</title>
        <authorList>
            <person name="Tortoli E."/>
            <person name="Trovato A."/>
            <person name="Cirillo D.M."/>
        </authorList>
    </citation>
    <scope>NUCLEOTIDE SEQUENCE [LARGE SCALE GENOMIC DNA]</scope>
    <source>
        <strain evidence="6 7">CCUG37673</strain>
    </source>
</reference>
<dbReference type="PROSITE" id="PS50949">
    <property type="entry name" value="HTH_GNTR"/>
    <property type="match status" value="1"/>
</dbReference>
<feature type="domain" description="HTH gntR-type" evidence="4">
    <location>
        <begin position="1"/>
        <end position="64"/>
    </location>
</feature>
<keyword evidence="2" id="KW-0238">DNA-binding</keyword>
<comment type="caution">
    <text evidence="6">The sequence shown here is derived from an EMBL/GenBank/DDBJ whole genome shotgun (WGS) entry which is preliminary data.</text>
</comment>
<dbReference type="OrthoDB" id="3570892at2"/>
<accession>A0A2A7MYT0</accession>
<dbReference type="SUPFAM" id="SSF46785">
    <property type="entry name" value="Winged helix' DNA-binding domain"/>
    <property type="match status" value="1"/>
</dbReference>
<dbReference type="InterPro" id="IPR011711">
    <property type="entry name" value="GntR_C"/>
</dbReference>
<protein>
    <submittedName>
        <fullName evidence="6">GntR family transcriptional regulator</fullName>
    </submittedName>
</protein>
<dbReference type="PRINTS" id="PR00035">
    <property type="entry name" value="HTHGNTR"/>
</dbReference>
<dbReference type="SMART" id="SM00345">
    <property type="entry name" value="HTH_GNTR"/>
    <property type="match status" value="1"/>
</dbReference>
<organism evidence="6 7">
    <name type="scientific">Mycolicibacterium agri</name>
    <name type="common">Mycobacterium agri</name>
    <dbReference type="NCBI Taxonomy" id="36811"/>
    <lineage>
        <taxon>Bacteria</taxon>
        <taxon>Bacillati</taxon>
        <taxon>Actinomycetota</taxon>
        <taxon>Actinomycetes</taxon>
        <taxon>Mycobacteriales</taxon>
        <taxon>Mycobacteriaceae</taxon>
        <taxon>Mycolicibacterium</taxon>
    </lineage>
</organism>
<dbReference type="InterPro" id="IPR036388">
    <property type="entry name" value="WH-like_DNA-bd_sf"/>
</dbReference>
<dbReference type="EMBL" id="BLKS01000001">
    <property type="protein sequence ID" value="GFG50698.1"/>
    <property type="molecule type" value="Genomic_DNA"/>
</dbReference>
<reference evidence="5 8" key="2">
    <citation type="journal article" date="2019" name="Emerg. Microbes Infect.">
        <title>Comprehensive subspecies identification of 175 nontuberculous mycobacteria species based on 7547 genomic profiles.</title>
        <authorList>
            <person name="Matsumoto Y."/>
            <person name="Kinjo T."/>
            <person name="Motooka D."/>
            <person name="Nabeya D."/>
            <person name="Jung N."/>
            <person name="Uechi K."/>
            <person name="Horii T."/>
            <person name="Iida T."/>
            <person name="Fujita J."/>
            <person name="Nakamura S."/>
        </authorList>
    </citation>
    <scope>NUCLEOTIDE SEQUENCE [LARGE SCALE GENOMIC DNA]</scope>
    <source>
        <strain evidence="5 8">JCM 6377</strain>
    </source>
</reference>
<dbReference type="InterPro" id="IPR008920">
    <property type="entry name" value="TF_FadR/GntR_C"/>
</dbReference>
<dbReference type="GO" id="GO:0003700">
    <property type="term" value="F:DNA-binding transcription factor activity"/>
    <property type="evidence" value="ECO:0007669"/>
    <property type="project" value="InterPro"/>
</dbReference>
<evidence type="ECO:0000256" key="2">
    <source>
        <dbReference type="ARBA" id="ARBA00023125"/>
    </source>
</evidence>
<evidence type="ECO:0000313" key="8">
    <source>
        <dbReference type="Proteomes" id="UP000465302"/>
    </source>
</evidence>
<dbReference type="Proteomes" id="UP000220914">
    <property type="component" value="Unassembled WGS sequence"/>
</dbReference>
<dbReference type="InterPro" id="IPR000524">
    <property type="entry name" value="Tscrpt_reg_HTH_GntR"/>
</dbReference>
<dbReference type="Gene3D" id="1.10.10.10">
    <property type="entry name" value="Winged helix-like DNA-binding domain superfamily/Winged helix DNA-binding domain"/>
    <property type="match status" value="1"/>
</dbReference>
<dbReference type="SUPFAM" id="SSF48008">
    <property type="entry name" value="GntR ligand-binding domain-like"/>
    <property type="match status" value="1"/>
</dbReference>
<dbReference type="PANTHER" id="PTHR43537">
    <property type="entry name" value="TRANSCRIPTIONAL REGULATOR, GNTR FAMILY"/>
    <property type="match status" value="1"/>
</dbReference>
<dbReference type="GO" id="GO:0003677">
    <property type="term" value="F:DNA binding"/>
    <property type="evidence" value="ECO:0007669"/>
    <property type="project" value="UniProtKB-KW"/>
</dbReference>
<dbReference type="EMBL" id="PDCP01000031">
    <property type="protein sequence ID" value="PEG36816.1"/>
    <property type="molecule type" value="Genomic_DNA"/>
</dbReference>
<dbReference type="Gene3D" id="1.20.120.530">
    <property type="entry name" value="GntR ligand-binding domain-like"/>
    <property type="match status" value="1"/>
</dbReference>
<keyword evidence="7" id="KW-1185">Reference proteome</keyword>
<proteinExistence type="predicted"/>
<reference evidence="5" key="3">
    <citation type="submission" date="2020-02" db="EMBL/GenBank/DDBJ databases">
        <authorList>
            <person name="Matsumoto Y."/>
            <person name="Motooka D."/>
            <person name="Nakamura S."/>
        </authorList>
    </citation>
    <scope>NUCLEOTIDE SEQUENCE</scope>
    <source>
        <strain evidence="5">JCM 6377</strain>
    </source>
</reference>
<dbReference type="Proteomes" id="UP000465302">
    <property type="component" value="Unassembled WGS sequence"/>
</dbReference>
<keyword evidence="1" id="KW-0805">Transcription regulation</keyword>
<dbReference type="Pfam" id="PF07729">
    <property type="entry name" value="FCD"/>
    <property type="match status" value="1"/>
</dbReference>
<evidence type="ECO:0000256" key="1">
    <source>
        <dbReference type="ARBA" id="ARBA00023015"/>
    </source>
</evidence>
<evidence type="ECO:0000313" key="7">
    <source>
        <dbReference type="Proteomes" id="UP000220914"/>
    </source>
</evidence>
<evidence type="ECO:0000313" key="5">
    <source>
        <dbReference type="EMBL" id="GFG50698.1"/>
    </source>
</evidence>
<dbReference type="RefSeq" id="WP_097941416.1">
    <property type="nucleotide sequence ID" value="NZ_BLKS01000001.1"/>
</dbReference>
<dbReference type="AlphaFoldDB" id="A0A2A7MYT0"/>
<dbReference type="SMART" id="SM00895">
    <property type="entry name" value="FCD"/>
    <property type="match status" value="1"/>
</dbReference>
<evidence type="ECO:0000313" key="6">
    <source>
        <dbReference type="EMBL" id="PEG36816.1"/>
    </source>
</evidence>
<evidence type="ECO:0000259" key="4">
    <source>
        <dbReference type="PROSITE" id="PS50949"/>
    </source>
</evidence>
<keyword evidence="3" id="KW-0804">Transcription</keyword>
<dbReference type="InterPro" id="IPR036390">
    <property type="entry name" value="WH_DNA-bd_sf"/>
</dbReference>
<name>A0A2A7MYT0_MYCAG</name>